<comment type="caution">
    <text evidence="3">The sequence shown here is derived from an EMBL/GenBank/DDBJ whole genome shotgun (WGS) entry which is preliminary data.</text>
</comment>
<proteinExistence type="predicted"/>
<evidence type="ECO:0000256" key="2">
    <source>
        <dbReference type="SAM" id="Phobius"/>
    </source>
</evidence>
<accession>A0A098S1L5</accession>
<keyword evidence="2" id="KW-1133">Transmembrane helix</keyword>
<dbReference type="STRING" id="1524460.IX84_30375"/>
<keyword evidence="1" id="KW-1277">Toxin-antitoxin system</keyword>
<evidence type="ECO:0000313" key="4">
    <source>
        <dbReference type="Proteomes" id="UP000029736"/>
    </source>
</evidence>
<keyword evidence="2" id="KW-0812">Transmembrane</keyword>
<dbReference type="Proteomes" id="UP000029736">
    <property type="component" value="Unassembled WGS sequence"/>
</dbReference>
<name>A0A098S1L5_9BACT</name>
<dbReference type="Gene3D" id="3.30.2310.20">
    <property type="entry name" value="RelE-like"/>
    <property type="match status" value="1"/>
</dbReference>
<reference evidence="3 4" key="1">
    <citation type="journal article" date="2014" name="Int. J. Syst. Evol. Microbiol.">
        <title>Phaeodactylibacter xiamenensis gen. nov., sp. nov., a member of the family Saprospiraceae isolated from the marine alga Phaeodactylum tricornutum.</title>
        <authorList>
            <person name="Chen Z.Jr."/>
            <person name="Lei X."/>
            <person name="Lai Q."/>
            <person name="Li Y."/>
            <person name="Zhang B."/>
            <person name="Zhang J."/>
            <person name="Zhang H."/>
            <person name="Yang L."/>
            <person name="Zheng W."/>
            <person name="Tian Y."/>
            <person name="Yu Z."/>
            <person name="Xu H.Jr."/>
            <person name="Zheng T."/>
        </authorList>
    </citation>
    <scope>NUCLEOTIDE SEQUENCE [LARGE SCALE GENOMIC DNA]</scope>
    <source>
        <strain evidence="3 4">KD52</strain>
    </source>
</reference>
<dbReference type="InterPro" id="IPR035093">
    <property type="entry name" value="RelE/ParE_toxin_dom_sf"/>
</dbReference>
<dbReference type="EMBL" id="JPOS01000097">
    <property type="protein sequence ID" value="KGE85032.1"/>
    <property type="molecule type" value="Genomic_DNA"/>
</dbReference>
<gene>
    <name evidence="3" type="ORF">IX84_30375</name>
</gene>
<evidence type="ECO:0000313" key="3">
    <source>
        <dbReference type="EMBL" id="KGE85032.1"/>
    </source>
</evidence>
<keyword evidence="4" id="KW-1185">Reference proteome</keyword>
<keyword evidence="2" id="KW-0472">Membrane</keyword>
<feature type="transmembrane region" description="Helical" evidence="2">
    <location>
        <begin position="66"/>
        <end position="89"/>
    </location>
</feature>
<dbReference type="AlphaFoldDB" id="A0A098S1L5"/>
<evidence type="ECO:0000256" key="1">
    <source>
        <dbReference type="ARBA" id="ARBA00022649"/>
    </source>
</evidence>
<sequence>MKLRFTTNANRRLSQIQDYYTDKGNPKKGRRIARQILDRAKELEDFPELGPEEASLKDLGKGHRSLLVGTLYKIIYLLAAPFIIITDIFDTRQDTDKMKP</sequence>
<dbReference type="OrthoDB" id="1031021at2"/>
<dbReference type="InterPro" id="IPR007712">
    <property type="entry name" value="RelE/ParE_toxin"/>
</dbReference>
<evidence type="ECO:0008006" key="5">
    <source>
        <dbReference type="Google" id="ProtNLM"/>
    </source>
</evidence>
<dbReference type="RefSeq" id="WP_044229748.1">
    <property type="nucleotide sequence ID" value="NZ_JBKAGJ010000032.1"/>
</dbReference>
<organism evidence="3 4">
    <name type="scientific">Phaeodactylibacter xiamenensis</name>
    <dbReference type="NCBI Taxonomy" id="1524460"/>
    <lineage>
        <taxon>Bacteria</taxon>
        <taxon>Pseudomonadati</taxon>
        <taxon>Bacteroidota</taxon>
        <taxon>Saprospiria</taxon>
        <taxon>Saprospirales</taxon>
        <taxon>Haliscomenobacteraceae</taxon>
        <taxon>Phaeodactylibacter</taxon>
    </lineage>
</organism>
<dbReference type="Pfam" id="PF05016">
    <property type="entry name" value="ParE_toxin"/>
    <property type="match status" value="1"/>
</dbReference>
<protein>
    <recommendedName>
        <fullName evidence="5">Plasmid stabilization protein</fullName>
    </recommendedName>
</protein>